<evidence type="ECO:0000256" key="5">
    <source>
        <dbReference type="PIRSR" id="PIRSR604294-1"/>
    </source>
</evidence>
<evidence type="ECO:0000313" key="7">
    <source>
        <dbReference type="RefSeq" id="XP_027356872.1"/>
    </source>
</evidence>
<gene>
    <name evidence="7" type="primary">LOC113866188</name>
</gene>
<protein>
    <submittedName>
        <fullName evidence="7">9-cis-epoxycarotenoid dioxygenase NCED1, chloroplastic-like</fullName>
    </submittedName>
</protein>
<accession>A0A8B8LLP7</accession>
<feature type="binding site" evidence="5">
    <location>
        <position position="121"/>
    </location>
    <ligand>
        <name>Fe cation</name>
        <dbReference type="ChEBI" id="CHEBI:24875"/>
        <note>catalytic</note>
    </ligand>
</feature>
<sequence>MEPGIAFWGSPKGTRELVIFGVDAIKPFLEVGIVSANGEELVHKVDVKLERCCLCHEIGVTLRYIAILHYFPLIIDLNRLLRNGPLIKYGNKKYARIGIMPIYGDADSTKWFEVEPNTTFHLINSFKDGHEYVGDVVGLQSARFNNSRTWRWSERIQVVLSLIEHANWRV</sequence>
<evidence type="ECO:0000256" key="3">
    <source>
        <dbReference type="ARBA" id="ARBA00022964"/>
    </source>
</evidence>
<dbReference type="AlphaFoldDB" id="A0A8B8LLP7"/>
<evidence type="ECO:0000256" key="2">
    <source>
        <dbReference type="ARBA" id="ARBA00022723"/>
    </source>
</evidence>
<dbReference type="GO" id="GO:0046872">
    <property type="term" value="F:metal ion binding"/>
    <property type="evidence" value="ECO:0007669"/>
    <property type="project" value="UniProtKB-KW"/>
</dbReference>
<dbReference type="KEGG" id="aprc:113866188"/>
<dbReference type="InterPro" id="IPR004294">
    <property type="entry name" value="Carotenoid_Oase"/>
</dbReference>
<evidence type="ECO:0000313" key="6">
    <source>
        <dbReference type="Proteomes" id="UP000694853"/>
    </source>
</evidence>
<dbReference type="RefSeq" id="XP_027356872.1">
    <property type="nucleotide sequence ID" value="XM_027501071.1"/>
</dbReference>
<keyword evidence="3" id="KW-0560">Oxidoreductase</keyword>
<proteinExistence type="inferred from homology"/>
<evidence type="ECO:0000256" key="1">
    <source>
        <dbReference type="ARBA" id="ARBA00006787"/>
    </source>
</evidence>
<keyword evidence="3" id="KW-0223">Dioxygenase</keyword>
<dbReference type="PANTHER" id="PTHR10543:SF142">
    <property type="entry name" value="OS06G0162550 PROTEIN"/>
    <property type="match status" value="1"/>
</dbReference>
<dbReference type="PANTHER" id="PTHR10543">
    <property type="entry name" value="BETA-CAROTENE DIOXYGENASE"/>
    <property type="match status" value="1"/>
</dbReference>
<feature type="binding site" evidence="5">
    <location>
        <position position="56"/>
    </location>
    <ligand>
        <name>Fe cation</name>
        <dbReference type="ChEBI" id="CHEBI:24875"/>
        <note>catalytic</note>
    </ligand>
</feature>
<organism evidence="6 7">
    <name type="scientific">Abrus precatorius</name>
    <name type="common">Indian licorice</name>
    <name type="synonym">Glycine abrus</name>
    <dbReference type="NCBI Taxonomy" id="3816"/>
    <lineage>
        <taxon>Eukaryota</taxon>
        <taxon>Viridiplantae</taxon>
        <taxon>Streptophyta</taxon>
        <taxon>Embryophyta</taxon>
        <taxon>Tracheophyta</taxon>
        <taxon>Spermatophyta</taxon>
        <taxon>Magnoliopsida</taxon>
        <taxon>eudicotyledons</taxon>
        <taxon>Gunneridae</taxon>
        <taxon>Pentapetalae</taxon>
        <taxon>rosids</taxon>
        <taxon>fabids</taxon>
        <taxon>Fabales</taxon>
        <taxon>Fabaceae</taxon>
        <taxon>Papilionoideae</taxon>
        <taxon>50 kb inversion clade</taxon>
        <taxon>NPAAA clade</taxon>
        <taxon>indigoferoid/millettioid clade</taxon>
        <taxon>Abreae</taxon>
        <taxon>Abrus</taxon>
    </lineage>
</organism>
<dbReference type="Proteomes" id="UP000694853">
    <property type="component" value="Unplaced"/>
</dbReference>
<dbReference type="Pfam" id="PF03055">
    <property type="entry name" value="RPE65"/>
    <property type="match status" value="1"/>
</dbReference>
<evidence type="ECO:0000256" key="4">
    <source>
        <dbReference type="ARBA" id="ARBA00023004"/>
    </source>
</evidence>
<keyword evidence="6" id="KW-1185">Reference proteome</keyword>
<name>A0A8B8LLP7_ABRPR</name>
<dbReference type="GeneID" id="113866188"/>
<dbReference type="OrthoDB" id="1069523at2759"/>
<keyword evidence="4 5" id="KW-0408">Iron</keyword>
<dbReference type="GO" id="GO:0016121">
    <property type="term" value="P:carotene catabolic process"/>
    <property type="evidence" value="ECO:0007669"/>
    <property type="project" value="TreeGrafter"/>
</dbReference>
<dbReference type="GO" id="GO:0009570">
    <property type="term" value="C:chloroplast stroma"/>
    <property type="evidence" value="ECO:0007669"/>
    <property type="project" value="TreeGrafter"/>
</dbReference>
<reference evidence="7" key="2">
    <citation type="submission" date="2025-08" db="UniProtKB">
        <authorList>
            <consortium name="RefSeq"/>
        </authorList>
    </citation>
    <scope>IDENTIFICATION</scope>
    <source>
        <tissue evidence="7">Young leaves</tissue>
    </source>
</reference>
<comment type="similarity">
    <text evidence="1">Belongs to the carotenoid oxygenase family.</text>
</comment>
<dbReference type="GO" id="GO:0010436">
    <property type="term" value="F:carotenoid dioxygenase activity"/>
    <property type="evidence" value="ECO:0007669"/>
    <property type="project" value="TreeGrafter"/>
</dbReference>
<reference evidence="6" key="1">
    <citation type="journal article" date="2019" name="Toxins">
        <title>Detection of Abrin-Like and Prepropulchellin-Like Toxin Genes and Transcripts Using Whole Genome Sequencing and Full-Length Transcript Sequencing of Abrus precatorius.</title>
        <authorList>
            <person name="Hovde B.T."/>
            <person name="Daligault H.E."/>
            <person name="Hanschen E.R."/>
            <person name="Kunde Y.A."/>
            <person name="Johnson M.B."/>
            <person name="Starkenburg S.R."/>
            <person name="Johnson S.L."/>
        </authorList>
    </citation>
    <scope>NUCLEOTIDE SEQUENCE [LARGE SCALE GENOMIC DNA]</scope>
</reference>
<keyword evidence="2 5" id="KW-0479">Metal-binding</keyword>
<comment type="cofactor">
    <cofactor evidence="5">
        <name>Fe(2+)</name>
        <dbReference type="ChEBI" id="CHEBI:29033"/>
    </cofactor>
    <text evidence="5">Binds 1 Fe(2+) ion per subunit.</text>
</comment>